<protein>
    <submittedName>
        <fullName evidence="13">Neuropeptide F receptor</fullName>
    </submittedName>
</protein>
<feature type="transmembrane region" description="Helical" evidence="10">
    <location>
        <begin position="39"/>
        <end position="66"/>
    </location>
</feature>
<evidence type="ECO:0000256" key="8">
    <source>
        <dbReference type="ARBA" id="ARBA00023224"/>
    </source>
</evidence>
<feature type="transmembrane region" description="Helical" evidence="10">
    <location>
        <begin position="154"/>
        <end position="178"/>
    </location>
</feature>
<keyword evidence="4 10" id="KW-1133">Transmembrane helix</keyword>
<keyword evidence="7 9" id="KW-0675">Receptor</keyword>
<dbReference type="PROSITE" id="PS50262">
    <property type="entry name" value="G_PROTEIN_RECEP_F1_2"/>
    <property type="match status" value="1"/>
</dbReference>
<feature type="transmembrane region" description="Helical" evidence="10">
    <location>
        <begin position="267"/>
        <end position="285"/>
    </location>
</feature>
<keyword evidence="5 9" id="KW-0297">G-protein coupled receptor</keyword>
<dbReference type="PANTHER" id="PTHR24235:SF30">
    <property type="entry name" value="NEUROPEPTIDE F RECEPTOR"/>
    <property type="match status" value="1"/>
</dbReference>
<dbReference type="InParanoid" id="A0A1W4XJH0"/>
<keyword evidence="8 9" id="KW-0807">Transducer</keyword>
<dbReference type="PRINTS" id="PR00237">
    <property type="entry name" value="GPCRRHODOPSN"/>
</dbReference>
<dbReference type="FunCoup" id="A0A1W4XJH0">
    <property type="interactions" value="92"/>
</dbReference>
<dbReference type="Proteomes" id="UP000192223">
    <property type="component" value="Unplaced"/>
</dbReference>
<dbReference type="Pfam" id="PF00001">
    <property type="entry name" value="7tm_1"/>
    <property type="match status" value="1"/>
</dbReference>
<accession>A0A1W4XJH0</accession>
<comment type="subcellular location">
    <subcellularLocation>
        <location evidence="1">Membrane</location>
        <topology evidence="1">Multi-pass membrane protein</topology>
    </subcellularLocation>
</comment>
<dbReference type="AlphaFoldDB" id="A0A1W4XJH0"/>
<dbReference type="CDD" id="cd15203">
    <property type="entry name" value="7tmA_NPYR-like"/>
    <property type="match status" value="1"/>
</dbReference>
<name>A0A1W4XJH0_AGRPL</name>
<evidence type="ECO:0000256" key="10">
    <source>
        <dbReference type="SAM" id="Phobius"/>
    </source>
</evidence>
<evidence type="ECO:0000256" key="3">
    <source>
        <dbReference type="ARBA" id="ARBA00022692"/>
    </source>
</evidence>
<dbReference type="GO" id="GO:0004983">
    <property type="term" value="F:neuropeptide Y receptor activity"/>
    <property type="evidence" value="ECO:0007669"/>
    <property type="project" value="InterPro"/>
</dbReference>
<evidence type="ECO:0000313" key="13">
    <source>
        <dbReference type="RefSeq" id="XP_018332520.1"/>
    </source>
</evidence>
<evidence type="ECO:0000256" key="6">
    <source>
        <dbReference type="ARBA" id="ARBA00023136"/>
    </source>
</evidence>
<dbReference type="KEGG" id="apln:108742015"/>
<reference evidence="13" key="1">
    <citation type="submission" date="2025-08" db="UniProtKB">
        <authorList>
            <consortium name="RefSeq"/>
        </authorList>
    </citation>
    <scope>IDENTIFICATION</scope>
    <source>
        <tissue evidence="13">Entire body</tissue>
    </source>
</reference>
<feature type="transmembrane region" description="Helical" evidence="10">
    <location>
        <begin position="210"/>
        <end position="233"/>
    </location>
</feature>
<evidence type="ECO:0000259" key="11">
    <source>
        <dbReference type="PROSITE" id="PS50262"/>
    </source>
</evidence>
<dbReference type="FunFam" id="1.20.1070.10:FF:000373">
    <property type="entry name" value="Neuropeptide F receptor"/>
    <property type="match status" value="1"/>
</dbReference>
<dbReference type="PANTHER" id="PTHR24235">
    <property type="entry name" value="NEUROPEPTIDE Y RECEPTOR"/>
    <property type="match status" value="1"/>
</dbReference>
<keyword evidence="12" id="KW-1185">Reference proteome</keyword>
<dbReference type="SMART" id="SM01381">
    <property type="entry name" value="7TM_GPCR_Srsx"/>
    <property type="match status" value="1"/>
</dbReference>
<dbReference type="SUPFAM" id="SSF81321">
    <property type="entry name" value="Family A G protein-coupled receptor-like"/>
    <property type="match status" value="1"/>
</dbReference>
<proteinExistence type="inferred from homology"/>
<feature type="transmembrane region" description="Helical" evidence="10">
    <location>
        <begin position="78"/>
        <end position="98"/>
    </location>
</feature>
<dbReference type="OrthoDB" id="9046662at2759"/>
<comment type="similarity">
    <text evidence="2 9">Belongs to the G-protein coupled receptor 1 family.</text>
</comment>
<feature type="domain" description="G-protein coupled receptors family 1 profile" evidence="11">
    <location>
        <begin position="57"/>
        <end position="327"/>
    </location>
</feature>
<dbReference type="GO" id="GO:0016020">
    <property type="term" value="C:membrane"/>
    <property type="evidence" value="ECO:0007669"/>
    <property type="project" value="UniProtKB-SubCell"/>
</dbReference>
<evidence type="ECO:0000256" key="5">
    <source>
        <dbReference type="ARBA" id="ARBA00023040"/>
    </source>
</evidence>
<dbReference type="STRING" id="224129.A0A1W4XJH0"/>
<dbReference type="InterPro" id="IPR000276">
    <property type="entry name" value="GPCR_Rhodpsn"/>
</dbReference>
<dbReference type="Gene3D" id="1.20.1070.10">
    <property type="entry name" value="Rhodopsin 7-helix transmembrane proteins"/>
    <property type="match status" value="1"/>
</dbReference>
<sequence length="395" mass="44892">MELSITLNMSENEILAKSNNVDPKLISRYVENRAVDEPAYTILIIMYCTLICVGALGNTLVIVSVVRKPAMRTPRNMFIVNLAVSDFLLCTITMPLTLMEILTKHWPLGNHFIVCKMIGALQATSIFVSTISITAIALDRYQVIVYPTKESLQLFGAAVILLVIWIIAIILASPIFIYKTLVHHDLKLNGTGLDGVNFCIEDWPVAHGRAYYSIFSLIFQYILPIFIVSVAYLRIYFKLRYRFAGGYIANDDNSTRRQLRGRKLQRTNILLVSIAVIFCISWLPLNMFNLIADLWDSVDFTSQEMMIVYAVCHMMGMSSACSNPVLYGWLNDNFWKEFKDILCFPKTRIEKAGERKTSIKRIQKIPDNKKCLLSVPMENHQGTITNATEMSVLKC</sequence>
<keyword evidence="3 9" id="KW-0812">Transmembrane</keyword>
<evidence type="ECO:0000313" key="12">
    <source>
        <dbReference type="Proteomes" id="UP000192223"/>
    </source>
</evidence>
<dbReference type="GeneID" id="108742015"/>
<keyword evidence="6 10" id="KW-0472">Membrane</keyword>
<feature type="transmembrane region" description="Helical" evidence="10">
    <location>
        <begin position="118"/>
        <end position="138"/>
    </location>
</feature>
<organism evidence="12 13">
    <name type="scientific">Agrilus planipennis</name>
    <name type="common">Emerald ash borer</name>
    <name type="synonym">Agrilus marcopoli</name>
    <dbReference type="NCBI Taxonomy" id="224129"/>
    <lineage>
        <taxon>Eukaryota</taxon>
        <taxon>Metazoa</taxon>
        <taxon>Ecdysozoa</taxon>
        <taxon>Arthropoda</taxon>
        <taxon>Hexapoda</taxon>
        <taxon>Insecta</taxon>
        <taxon>Pterygota</taxon>
        <taxon>Neoptera</taxon>
        <taxon>Endopterygota</taxon>
        <taxon>Coleoptera</taxon>
        <taxon>Polyphaga</taxon>
        <taxon>Elateriformia</taxon>
        <taxon>Buprestoidea</taxon>
        <taxon>Buprestidae</taxon>
        <taxon>Agrilinae</taxon>
        <taxon>Agrilus</taxon>
    </lineage>
</organism>
<evidence type="ECO:0000256" key="9">
    <source>
        <dbReference type="RuleBase" id="RU000688"/>
    </source>
</evidence>
<gene>
    <name evidence="13" type="primary">LOC108742015</name>
</gene>
<dbReference type="RefSeq" id="XP_018332520.1">
    <property type="nucleotide sequence ID" value="XM_018477018.2"/>
</dbReference>
<feature type="transmembrane region" description="Helical" evidence="10">
    <location>
        <begin position="305"/>
        <end position="330"/>
    </location>
</feature>
<evidence type="ECO:0000256" key="7">
    <source>
        <dbReference type="ARBA" id="ARBA00023170"/>
    </source>
</evidence>
<dbReference type="PRINTS" id="PR01012">
    <property type="entry name" value="NRPEPTIDEYR"/>
</dbReference>
<evidence type="ECO:0000256" key="4">
    <source>
        <dbReference type="ARBA" id="ARBA00022989"/>
    </source>
</evidence>
<dbReference type="PROSITE" id="PS00237">
    <property type="entry name" value="G_PROTEIN_RECEP_F1_1"/>
    <property type="match status" value="1"/>
</dbReference>
<evidence type="ECO:0000256" key="2">
    <source>
        <dbReference type="ARBA" id="ARBA00010663"/>
    </source>
</evidence>
<evidence type="ECO:0000256" key="1">
    <source>
        <dbReference type="ARBA" id="ARBA00004141"/>
    </source>
</evidence>
<dbReference type="InterPro" id="IPR017452">
    <property type="entry name" value="GPCR_Rhodpsn_7TM"/>
</dbReference>
<dbReference type="InterPro" id="IPR000611">
    <property type="entry name" value="NPY_rcpt"/>
</dbReference>